<comment type="caution">
    <text evidence="1">The sequence shown here is derived from an EMBL/GenBank/DDBJ whole genome shotgun (WGS) entry which is preliminary data.</text>
</comment>
<protein>
    <submittedName>
        <fullName evidence="1">Uncharacterized protein</fullName>
    </submittedName>
</protein>
<evidence type="ECO:0000313" key="2">
    <source>
        <dbReference type="Proteomes" id="UP000324222"/>
    </source>
</evidence>
<proteinExistence type="predicted"/>
<dbReference type="AlphaFoldDB" id="A0A5B7HYM8"/>
<accession>A0A5B7HYM8</accession>
<evidence type="ECO:0000313" key="1">
    <source>
        <dbReference type="EMBL" id="MPC73554.1"/>
    </source>
</evidence>
<dbReference type="Proteomes" id="UP000324222">
    <property type="component" value="Unassembled WGS sequence"/>
</dbReference>
<keyword evidence="2" id="KW-1185">Reference proteome</keyword>
<dbReference type="EMBL" id="VSRR010037011">
    <property type="protein sequence ID" value="MPC73554.1"/>
    <property type="molecule type" value="Genomic_DNA"/>
</dbReference>
<name>A0A5B7HYM8_PORTR</name>
<reference evidence="1 2" key="1">
    <citation type="submission" date="2019-05" db="EMBL/GenBank/DDBJ databases">
        <title>Another draft genome of Portunus trituberculatus and its Hox gene families provides insights of decapod evolution.</title>
        <authorList>
            <person name="Jeong J.-H."/>
            <person name="Song I."/>
            <person name="Kim S."/>
            <person name="Choi T."/>
            <person name="Kim D."/>
            <person name="Ryu S."/>
            <person name="Kim W."/>
        </authorList>
    </citation>
    <scope>NUCLEOTIDE SEQUENCE [LARGE SCALE GENOMIC DNA]</scope>
    <source>
        <tissue evidence="1">Muscle</tissue>
    </source>
</reference>
<sequence length="101" mass="11582">MAPQSASPHILSHYAHHKHYKRYIRITLMEEKKKKKTMLCPGASLFLVTHPVRREKDIMQTDRQTNTLACTLGRPGVSLCPASQQRRVPEVGWVTTRSIKC</sequence>
<gene>
    <name evidence="1" type="ORF">E2C01_067887</name>
</gene>
<organism evidence="1 2">
    <name type="scientific">Portunus trituberculatus</name>
    <name type="common">Swimming crab</name>
    <name type="synonym">Neptunus trituberculatus</name>
    <dbReference type="NCBI Taxonomy" id="210409"/>
    <lineage>
        <taxon>Eukaryota</taxon>
        <taxon>Metazoa</taxon>
        <taxon>Ecdysozoa</taxon>
        <taxon>Arthropoda</taxon>
        <taxon>Crustacea</taxon>
        <taxon>Multicrustacea</taxon>
        <taxon>Malacostraca</taxon>
        <taxon>Eumalacostraca</taxon>
        <taxon>Eucarida</taxon>
        <taxon>Decapoda</taxon>
        <taxon>Pleocyemata</taxon>
        <taxon>Brachyura</taxon>
        <taxon>Eubrachyura</taxon>
        <taxon>Portunoidea</taxon>
        <taxon>Portunidae</taxon>
        <taxon>Portuninae</taxon>
        <taxon>Portunus</taxon>
    </lineage>
</organism>